<dbReference type="RefSeq" id="WP_088232381.1">
    <property type="nucleotide sequence ID" value="NZ_JARXKI010000006.1"/>
</dbReference>
<dbReference type="AlphaFoldDB" id="A0A2A8J917"/>
<comment type="similarity">
    <text evidence="2">Belongs to the GerABKC lipoprotein family.</text>
</comment>
<evidence type="ECO:0000313" key="12">
    <source>
        <dbReference type="Proteomes" id="UP000225766"/>
    </source>
</evidence>
<evidence type="ECO:0000256" key="4">
    <source>
        <dbReference type="ARBA" id="ARBA00022729"/>
    </source>
</evidence>
<dbReference type="PANTHER" id="PTHR35789:SF1">
    <property type="entry name" value="SPORE GERMINATION PROTEIN B3"/>
    <property type="match status" value="1"/>
</dbReference>
<keyword evidence="6" id="KW-0564">Palmitate</keyword>
<dbReference type="NCBIfam" id="TIGR02887">
    <property type="entry name" value="spore_ger_x_C"/>
    <property type="match status" value="1"/>
</dbReference>
<comment type="caution">
    <text evidence="11">The sequence shown here is derived from an EMBL/GenBank/DDBJ whole genome shotgun (WGS) entry which is preliminary data.</text>
</comment>
<dbReference type="Proteomes" id="UP000225766">
    <property type="component" value="Unassembled WGS sequence"/>
</dbReference>
<keyword evidence="7" id="KW-0449">Lipoprotein</keyword>
<evidence type="ECO:0000256" key="5">
    <source>
        <dbReference type="ARBA" id="ARBA00023136"/>
    </source>
</evidence>
<dbReference type="Pfam" id="PF05504">
    <property type="entry name" value="Spore_GerAC"/>
    <property type="match status" value="1"/>
</dbReference>
<evidence type="ECO:0000256" key="7">
    <source>
        <dbReference type="ARBA" id="ARBA00023288"/>
    </source>
</evidence>
<evidence type="ECO:0000256" key="6">
    <source>
        <dbReference type="ARBA" id="ARBA00023139"/>
    </source>
</evidence>
<keyword evidence="5" id="KW-0472">Membrane</keyword>
<keyword evidence="3" id="KW-0309">Germination</keyword>
<reference evidence="11 12" key="1">
    <citation type="submission" date="2017-09" db="EMBL/GenBank/DDBJ databases">
        <title>Large-scale bioinformatics analysis of Bacillus genomes uncovers conserved roles of natural products in bacterial physiology.</title>
        <authorList>
            <consortium name="Agbiome Team Llc"/>
            <person name="Bleich R.M."/>
            <person name="Grubbs K.J."/>
            <person name="Santa Maria K.C."/>
            <person name="Allen S.E."/>
            <person name="Farag S."/>
            <person name="Shank E.A."/>
            <person name="Bowers A."/>
        </authorList>
    </citation>
    <scope>NUCLEOTIDE SEQUENCE [LARGE SCALE GENOMIC DNA]</scope>
    <source>
        <strain evidence="11 12">AFS040105</strain>
    </source>
</reference>
<evidence type="ECO:0000313" key="11">
    <source>
        <dbReference type="EMBL" id="PGT99616.1"/>
    </source>
</evidence>
<sequence length="360" mass="40479">MKNILLCFFIVILIFQSGCTQPNIVDTQRIIHVSGFDIMKDKKFRGTILYPDYTRGVQSKPETQSTTAGTLETISSLLNAKSPHTIAIGQMRVVLFGKSFGERGIGDVINNLQRDPNIGRDVQLALVDGSTEELLKHIKTNGSLYLSDLLEQNIETETIPRTPLNVFLYNFYSSGSDPFLPYIKADEDKSASIIGLAFLKKDKVAMYTDKKGSFLFKLLINPTKNGRYEVPIRQGKHKGLIATQNLSGKSVCSLSDTGDIPKVRIHLKLNGLIKNAPDWLDLTKNKNVTYVKKHVETTLEKHLDELIKQFQEKEIDPIGIREEIRSHSRKWSMKQIQDMYPSVDIAVNVEINVVQSGIGE</sequence>
<dbReference type="Pfam" id="PF25198">
    <property type="entry name" value="Spore_GerAC_N"/>
    <property type="match status" value="1"/>
</dbReference>
<organism evidence="11 12">
    <name type="scientific">Bacillus cereus</name>
    <dbReference type="NCBI Taxonomy" id="1396"/>
    <lineage>
        <taxon>Bacteria</taxon>
        <taxon>Bacillati</taxon>
        <taxon>Bacillota</taxon>
        <taxon>Bacilli</taxon>
        <taxon>Bacillales</taxon>
        <taxon>Bacillaceae</taxon>
        <taxon>Bacillus</taxon>
        <taxon>Bacillus cereus group</taxon>
    </lineage>
</organism>
<dbReference type="Gene3D" id="3.30.300.210">
    <property type="entry name" value="Nutrient germinant receptor protein C, domain 3"/>
    <property type="match status" value="1"/>
</dbReference>
<accession>A0A2A8J917</accession>
<feature type="domain" description="Spore germination protein N-terminal" evidence="10">
    <location>
        <begin position="24"/>
        <end position="184"/>
    </location>
</feature>
<dbReference type="GO" id="GO:0009847">
    <property type="term" value="P:spore germination"/>
    <property type="evidence" value="ECO:0007669"/>
    <property type="project" value="InterPro"/>
</dbReference>
<evidence type="ECO:0000256" key="3">
    <source>
        <dbReference type="ARBA" id="ARBA00022544"/>
    </source>
</evidence>
<evidence type="ECO:0000256" key="1">
    <source>
        <dbReference type="ARBA" id="ARBA00004635"/>
    </source>
</evidence>
<name>A0A2A8J917_BACCE</name>
<evidence type="ECO:0000259" key="9">
    <source>
        <dbReference type="Pfam" id="PF05504"/>
    </source>
</evidence>
<dbReference type="PANTHER" id="PTHR35789">
    <property type="entry name" value="SPORE GERMINATION PROTEIN B3"/>
    <property type="match status" value="1"/>
</dbReference>
<feature type="chain" id="PRO_5039496807" evidence="8">
    <location>
        <begin position="21"/>
        <end position="360"/>
    </location>
</feature>
<evidence type="ECO:0000256" key="8">
    <source>
        <dbReference type="SAM" id="SignalP"/>
    </source>
</evidence>
<comment type="subcellular location">
    <subcellularLocation>
        <location evidence="1">Membrane</location>
        <topology evidence="1">Lipid-anchor</topology>
    </subcellularLocation>
</comment>
<dbReference type="InterPro" id="IPR008844">
    <property type="entry name" value="Spore_GerAC-like"/>
</dbReference>
<dbReference type="InterPro" id="IPR046953">
    <property type="entry name" value="Spore_GerAC-like_C"/>
</dbReference>
<dbReference type="GO" id="GO:0016020">
    <property type="term" value="C:membrane"/>
    <property type="evidence" value="ECO:0007669"/>
    <property type="project" value="UniProtKB-SubCell"/>
</dbReference>
<gene>
    <name evidence="11" type="ORF">COD19_18465</name>
</gene>
<dbReference type="EMBL" id="NUMG01000026">
    <property type="protein sequence ID" value="PGT99616.1"/>
    <property type="molecule type" value="Genomic_DNA"/>
</dbReference>
<dbReference type="InterPro" id="IPR057336">
    <property type="entry name" value="GerAC_N"/>
</dbReference>
<proteinExistence type="inferred from homology"/>
<feature type="domain" description="Spore germination GerAC-like C-terminal" evidence="9">
    <location>
        <begin position="195"/>
        <end position="357"/>
    </location>
</feature>
<feature type="signal peptide" evidence="8">
    <location>
        <begin position="1"/>
        <end position="20"/>
    </location>
</feature>
<protein>
    <submittedName>
        <fullName evidence="11">Ger(X)C family spore germination protein</fullName>
    </submittedName>
</protein>
<keyword evidence="4 8" id="KW-0732">Signal</keyword>
<dbReference type="OrthoDB" id="9803995at2"/>
<evidence type="ECO:0000259" key="10">
    <source>
        <dbReference type="Pfam" id="PF25198"/>
    </source>
</evidence>
<evidence type="ECO:0000256" key="2">
    <source>
        <dbReference type="ARBA" id="ARBA00007886"/>
    </source>
</evidence>
<dbReference type="InterPro" id="IPR038501">
    <property type="entry name" value="Spore_GerAC_C_sf"/>
</dbReference>